<name>A0ABW6VBF9_MICFU</name>
<dbReference type="InterPro" id="IPR030985">
    <property type="entry name" value="PpiC-rel_mature"/>
</dbReference>
<dbReference type="NCBIfam" id="TIGR04500">
    <property type="entry name" value="PpiC_rel_mature"/>
    <property type="match status" value="1"/>
</dbReference>
<organism evidence="1 2">
    <name type="scientific">Microtetraspora fusca</name>
    <dbReference type="NCBI Taxonomy" id="1997"/>
    <lineage>
        <taxon>Bacteria</taxon>
        <taxon>Bacillati</taxon>
        <taxon>Actinomycetota</taxon>
        <taxon>Actinomycetes</taxon>
        <taxon>Streptosporangiales</taxon>
        <taxon>Streptosporangiaceae</taxon>
        <taxon>Microtetraspora</taxon>
    </lineage>
</organism>
<reference evidence="1 2" key="1">
    <citation type="submission" date="2024-10" db="EMBL/GenBank/DDBJ databases">
        <title>The Natural Products Discovery Center: Release of the First 8490 Sequenced Strains for Exploring Actinobacteria Biosynthetic Diversity.</title>
        <authorList>
            <person name="Kalkreuter E."/>
            <person name="Kautsar S.A."/>
            <person name="Yang D."/>
            <person name="Bader C.D."/>
            <person name="Teijaro C.N."/>
            <person name="Fluegel L."/>
            <person name="Davis C.M."/>
            <person name="Simpson J.R."/>
            <person name="Lauterbach L."/>
            <person name="Steele A.D."/>
            <person name="Gui C."/>
            <person name="Meng S."/>
            <person name="Li G."/>
            <person name="Viehrig K."/>
            <person name="Ye F."/>
            <person name="Su P."/>
            <person name="Kiefer A.F."/>
            <person name="Nichols A."/>
            <person name="Cepeda A.J."/>
            <person name="Yan W."/>
            <person name="Fan B."/>
            <person name="Jiang Y."/>
            <person name="Adhikari A."/>
            <person name="Zheng C.-J."/>
            <person name="Schuster L."/>
            <person name="Cowan T.M."/>
            <person name="Smanski M.J."/>
            <person name="Chevrette M.G."/>
            <person name="De Carvalho L.P.S."/>
            <person name="Shen B."/>
        </authorList>
    </citation>
    <scope>NUCLEOTIDE SEQUENCE [LARGE SCALE GENOMIC DNA]</scope>
    <source>
        <strain evidence="1 2">NPDC001281</strain>
    </source>
</reference>
<dbReference type="SUPFAM" id="SSF109998">
    <property type="entry name" value="Triger factor/SurA peptide-binding domain-like"/>
    <property type="match status" value="1"/>
</dbReference>
<comment type="caution">
    <text evidence="1">The sequence shown here is derived from an EMBL/GenBank/DDBJ whole genome shotgun (WGS) entry which is preliminary data.</text>
</comment>
<dbReference type="EMBL" id="JBIAXI010000012">
    <property type="protein sequence ID" value="MFF4775447.1"/>
    <property type="molecule type" value="Genomic_DNA"/>
</dbReference>
<gene>
    <name evidence="1" type="ORF">ACFY05_21565</name>
</gene>
<accession>A0ABW6VBF9</accession>
<protein>
    <submittedName>
        <fullName evidence="1">TIGR04500 family putative peptide maturation system protein</fullName>
    </submittedName>
</protein>
<dbReference type="RefSeq" id="WP_387343655.1">
    <property type="nucleotide sequence ID" value="NZ_JBIAXI010000012.1"/>
</dbReference>
<sequence>MPPTMPPDLLDDALRWLHGLDGVPPEKAKELLPDLRARYPRTRMRLLWQREAATGDHHYDLLFPAPEGTVSLAFAPDRVIPWPLRATQRSGEQLVLRVNGVDITMERAVSILDALWEDTGLARRLMNAALVEQELATRRTDLSGGRLQEAMDAFRRARGLLTAQAVREWMAERGLSHARLEEIVANEAAVADLRGEVAEGRVEDFFAAHRERFDRLRVVRLRYADPDRAEAVADLLRAGRPAGPTGSAVAVRVDGEERSNAVALAAEEALAGVATCRMEANSRDDLVALFGVPATDARAGQVLGPARLPDGGFCVVSVLALEPAVLDEVTRGLVERRIFDEWLAERRRHAHVEWFWGSRPRTDELTAALRV</sequence>
<dbReference type="Proteomes" id="UP001602119">
    <property type="component" value="Unassembled WGS sequence"/>
</dbReference>
<evidence type="ECO:0000313" key="1">
    <source>
        <dbReference type="EMBL" id="MFF4775447.1"/>
    </source>
</evidence>
<dbReference type="InterPro" id="IPR027304">
    <property type="entry name" value="Trigger_fact/SurA_dom_sf"/>
</dbReference>
<keyword evidence="2" id="KW-1185">Reference proteome</keyword>
<proteinExistence type="predicted"/>
<evidence type="ECO:0000313" key="2">
    <source>
        <dbReference type="Proteomes" id="UP001602119"/>
    </source>
</evidence>